<dbReference type="AlphaFoldDB" id="A0A9Q1LPC7"/>
<gene>
    <name evidence="1" type="ORF">K7X08_030203</name>
</gene>
<evidence type="ECO:0000313" key="1">
    <source>
        <dbReference type="EMBL" id="KAJ8540284.1"/>
    </source>
</evidence>
<proteinExistence type="predicted"/>
<name>A0A9Q1LPC7_9SOLA</name>
<dbReference type="OrthoDB" id="2219495at2759"/>
<sequence>MRTEQHHSNKSHFQQLQFHFNHQQELHVYTLLSKKQALELWEVRGGDDMRQNFLTEKLGVKLVGRKGLGSSADSIIASIMDERGKRKPESSSLTLKPGAADFPQHLQCINSKLCLPLAVKANGCIQKKRGDREMNDGIHDEGSTGIV</sequence>
<protein>
    <submittedName>
        <fullName evidence="1">Uncharacterized protein</fullName>
    </submittedName>
</protein>
<accession>A0A9Q1LPC7</accession>
<keyword evidence="2" id="KW-1185">Reference proteome</keyword>
<reference evidence="2" key="1">
    <citation type="journal article" date="2023" name="Proc. Natl. Acad. Sci. U.S.A.">
        <title>Genomic and structural basis for evolution of tropane alkaloid biosynthesis.</title>
        <authorList>
            <person name="Wanga Y.-J."/>
            <person name="Taina T."/>
            <person name="Yua J.-Y."/>
            <person name="Lia J."/>
            <person name="Xua B."/>
            <person name="Chenc J."/>
            <person name="D'Auriad J.C."/>
            <person name="Huanga J.-P."/>
            <person name="Huanga S.-X."/>
        </authorList>
    </citation>
    <scope>NUCLEOTIDE SEQUENCE [LARGE SCALE GENOMIC DNA]</scope>
    <source>
        <strain evidence="2">cv. KIB-2019</strain>
    </source>
</reference>
<comment type="caution">
    <text evidence="1">The sequence shown here is derived from an EMBL/GenBank/DDBJ whole genome shotgun (WGS) entry which is preliminary data.</text>
</comment>
<organism evidence="1 2">
    <name type="scientific">Anisodus acutangulus</name>
    <dbReference type="NCBI Taxonomy" id="402998"/>
    <lineage>
        <taxon>Eukaryota</taxon>
        <taxon>Viridiplantae</taxon>
        <taxon>Streptophyta</taxon>
        <taxon>Embryophyta</taxon>
        <taxon>Tracheophyta</taxon>
        <taxon>Spermatophyta</taxon>
        <taxon>Magnoliopsida</taxon>
        <taxon>eudicotyledons</taxon>
        <taxon>Gunneridae</taxon>
        <taxon>Pentapetalae</taxon>
        <taxon>asterids</taxon>
        <taxon>lamiids</taxon>
        <taxon>Solanales</taxon>
        <taxon>Solanaceae</taxon>
        <taxon>Solanoideae</taxon>
        <taxon>Hyoscyameae</taxon>
        <taxon>Anisodus</taxon>
    </lineage>
</organism>
<dbReference type="Proteomes" id="UP001152561">
    <property type="component" value="Unassembled WGS sequence"/>
</dbReference>
<dbReference type="EMBL" id="JAJAGQ010000016">
    <property type="protein sequence ID" value="KAJ8540284.1"/>
    <property type="molecule type" value="Genomic_DNA"/>
</dbReference>
<evidence type="ECO:0000313" key="2">
    <source>
        <dbReference type="Proteomes" id="UP001152561"/>
    </source>
</evidence>